<dbReference type="Proteomes" id="UP000831684">
    <property type="component" value="Chromosome"/>
</dbReference>
<protein>
    <submittedName>
        <fullName evidence="1">Uncharacterized protein</fullName>
    </submittedName>
</protein>
<accession>A0A9E6ZX30</accession>
<sequence>MPVSPSLYEEGTISLVHGSVDFTGAGTGWLVNGVAGGTLWVAAGGASYSAPIREISADGAGKLAFAWQGPSVAGSAYVITRESALAADALFASNALVKVIRDLSLCAIAPYGSGTIAQRDALAPQPPTGSFWLRVETGYPLTLTRKEAAGWSGPYSF</sequence>
<dbReference type="RefSeq" id="WP_244376604.1">
    <property type="nucleotide sequence ID" value="NZ_CP083239.1"/>
</dbReference>
<gene>
    <name evidence="1" type="ORF">K9D25_15885</name>
</gene>
<evidence type="ECO:0000313" key="2">
    <source>
        <dbReference type="Proteomes" id="UP000831684"/>
    </source>
</evidence>
<organism evidence="1 2">
    <name type="scientific">Ancylobacter polymorphus</name>
    <dbReference type="NCBI Taxonomy" id="223390"/>
    <lineage>
        <taxon>Bacteria</taxon>
        <taxon>Pseudomonadati</taxon>
        <taxon>Pseudomonadota</taxon>
        <taxon>Alphaproteobacteria</taxon>
        <taxon>Hyphomicrobiales</taxon>
        <taxon>Xanthobacteraceae</taxon>
        <taxon>Ancylobacter</taxon>
    </lineage>
</organism>
<evidence type="ECO:0000313" key="1">
    <source>
        <dbReference type="EMBL" id="UOK70200.1"/>
    </source>
</evidence>
<name>A0A9E6ZX30_9HYPH</name>
<dbReference type="KEGG" id="apol:K9D25_15885"/>
<proteinExistence type="predicted"/>
<dbReference type="AlphaFoldDB" id="A0A9E6ZX30"/>
<dbReference type="EMBL" id="CP083239">
    <property type="protein sequence ID" value="UOK70200.1"/>
    <property type="molecule type" value="Genomic_DNA"/>
</dbReference>
<reference evidence="1" key="1">
    <citation type="submission" date="2021-09" db="EMBL/GenBank/DDBJ databases">
        <title>Network and meta-omics reveal the key degrader and cooperation patterns in an efficient 1,4-dioxane-degrading microbial community.</title>
        <authorList>
            <person name="Dai C."/>
        </authorList>
    </citation>
    <scope>NUCLEOTIDE SEQUENCE</scope>
    <source>
        <strain evidence="1">ZM13</strain>
    </source>
</reference>